<dbReference type="Pfam" id="PF13563">
    <property type="entry name" value="2_5_RNA_ligase2"/>
    <property type="match status" value="1"/>
</dbReference>
<gene>
    <name evidence="1" type="ORF">ACFFFU_03535</name>
</gene>
<dbReference type="SUPFAM" id="SSF55144">
    <property type="entry name" value="LigT-like"/>
    <property type="match status" value="1"/>
</dbReference>
<dbReference type="Gene3D" id="3.90.1140.10">
    <property type="entry name" value="Cyclic phosphodiesterase"/>
    <property type="match status" value="1"/>
</dbReference>
<proteinExistence type="predicted"/>
<evidence type="ECO:0000313" key="2">
    <source>
        <dbReference type="Proteomes" id="UP001589898"/>
    </source>
</evidence>
<dbReference type="InterPro" id="IPR009097">
    <property type="entry name" value="Cyclic_Pdiesterase"/>
</dbReference>
<dbReference type="EMBL" id="JBHLTF010000009">
    <property type="protein sequence ID" value="MFC0716839.1"/>
    <property type="molecule type" value="Genomic_DNA"/>
</dbReference>
<dbReference type="Proteomes" id="UP001589898">
    <property type="component" value="Unassembled WGS sequence"/>
</dbReference>
<keyword evidence="2" id="KW-1185">Reference proteome</keyword>
<dbReference type="GO" id="GO:0016874">
    <property type="term" value="F:ligase activity"/>
    <property type="evidence" value="ECO:0007669"/>
    <property type="project" value="UniProtKB-KW"/>
</dbReference>
<keyword evidence="1" id="KW-0436">Ligase</keyword>
<protein>
    <submittedName>
        <fullName evidence="1">2'-5' RNA ligase family protein</fullName>
    </submittedName>
</protein>
<comment type="caution">
    <text evidence="1">The sequence shown here is derived from an EMBL/GenBank/DDBJ whole genome shotgun (WGS) entry which is preliminary data.</text>
</comment>
<dbReference type="RefSeq" id="WP_189496872.1">
    <property type="nucleotide sequence ID" value="NZ_BMZT01000005.1"/>
</dbReference>
<reference evidence="1 2" key="1">
    <citation type="submission" date="2024-09" db="EMBL/GenBank/DDBJ databases">
        <authorList>
            <person name="Sun Q."/>
            <person name="Mori K."/>
        </authorList>
    </citation>
    <scope>NUCLEOTIDE SEQUENCE [LARGE SCALE GENOMIC DNA]</scope>
    <source>
        <strain evidence="1 2">KCTC 52403</strain>
    </source>
</reference>
<evidence type="ECO:0000313" key="1">
    <source>
        <dbReference type="EMBL" id="MFC0716839.1"/>
    </source>
</evidence>
<name>A0ABV6SUS9_9GAMM</name>
<sequence length="254" mass="26927">MSRALFPGWRPDAAGRDGLAALAARLQAARPDGAPRPQPRRPDQWHATLCFIGYDQADAATPALHAALGGVAQRIPPHAFTIECIAYWRQSGAVVTLPADCPALQALSDATRDAIRGCGIRPLQVTTQPHVTLAYLDRHLEAQPWLDGVDCDVGPLRVERFELLFNPGGRYEALGAWPLTGTTLPAKPGQASLFQAPMTCTQRCAGAKKGLPRRHGDRGTAKVAAVAAPTQTLTGVPSCACLRTIAIAISSDCS</sequence>
<accession>A0ABV6SUS9</accession>
<organism evidence="1 2">
    <name type="scientific">Luteimonas padinae</name>
    <dbReference type="NCBI Taxonomy" id="1714359"/>
    <lineage>
        <taxon>Bacteria</taxon>
        <taxon>Pseudomonadati</taxon>
        <taxon>Pseudomonadota</taxon>
        <taxon>Gammaproteobacteria</taxon>
        <taxon>Lysobacterales</taxon>
        <taxon>Lysobacteraceae</taxon>
        <taxon>Luteimonas</taxon>
    </lineage>
</organism>